<feature type="compositionally biased region" description="Pro residues" evidence="1">
    <location>
        <begin position="115"/>
        <end position="125"/>
    </location>
</feature>
<keyword evidence="2" id="KW-0732">Signal</keyword>
<dbReference type="Proteomes" id="UP001521222">
    <property type="component" value="Unassembled WGS sequence"/>
</dbReference>
<evidence type="ECO:0000256" key="1">
    <source>
        <dbReference type="SAM" id="MobiDB-lite"/>
    </source>
</evidence>
<evidence type="ECO:0000313" key="3">
    <source>
        <dbReference type="EMBL" id="KAL1598298.1"/>
    </source>
</evidence>
<accession>A0ABR3R1K0</accession>
<feature type="compositionally biased region" description="Basic and acidic residues" evidence="1">
    <location>
        <begin position="157"/>
        <end position="171"/>
    </location>
</feature>
<protein>
    <submittedName>
        <fullName evidence="3">Uncharacterized protein</fullName>
    </submittedName>
</protein>
<dbReference type="EMBL" id="JAKIXB020000023">
    <property type="protein sequence ID" value="KAL1598298.1"/>
    <property type="molecule type" value="Genomic_DNA"/>
</dbReference>
<gene>
    <name evidence="3" type="ORF">SLS59_006982</name>
</gene>
<sequence length="337" mass="37909">MGALLSLPITLLNFLLPFTKPGTPILQDLAHTAVLCGTLYYAPQIAEWYNTRQLGNTTDGLGQDEGQDQAQEPQRPEPHETNDTIQAPVVPNPQPDRQAHIEDEDEPIALQPGPADQPPQQPPFEPADFPDAGPANERPRPTPANRAVGAKKAKSLARKDQRRAYHEFHRQEAELRRLQEAEGKEEREAALALERARRRAAEEEIVERERKEREERKREQEREQAEEQERRERVVRSIRSRIEEAGFVDLGDVAWREGKDSLWVERLVRASGLLTQTGSEGAKVMITSQGWLVKIDKALFEAACAEGEDLGDRSEGRIGFSDFGSLLEKAVRARAKA</sequence>
<comment type="caution">
    <text evidence="3">The sequence shown here is derived from an EMBL/GenBank/DDBJ whole genome shotgun (WGS) entry which is preliminary data.</text>
</comment>
<reference evidence="3 4" key="1">
    <citation type="submission" date="2024-02" db="EMBL/GenBank/DDBJ databases">
        <title>De novo assembly and annotation of 12 fungi associated with fruit tree decline syndrome in Ontario, Canada.</title>
        <authorList>
            <person name="Sulman M."/>
            <person name="Ellouze W."/>
            <person name="Ilyukhin E."/>
        </authorList>
    </citation>
    <scope>NUCLEOTIDE SEQUENCE [LARGE SCALE GENOMIC DNA]</scope>
    <source>
        <strain evidence="3 4">M97-236</strain>
    </source>
</reference>
<feature type="signal peptide" evidence="2">
    <location>
        <begin position="1"/>
        <end position="21"/>
    </location>
</feature>
<feature type="region of interest" description="Disordered" evidence="1">
    <location>
        <begin position="56"/>
        <end position="171"/>
    </location>
</feature>
<keyword evidence="4" id="KW-1185">Reference proteome</keyword>
<evidence type="ECO:0000313" key="4">
    <source>
        <dbReference type="Proteomes" id="UP001521222"/>
    </source>
</evidence>
<feature type="region of interest" description="Disordered" evidence="1">
    <location>
        <begin position="195"/>
        <end position="230"/>
    </location>
</feature>
<organism evidence="3 4">
    <name type="scientific">Nothophoma quercina</name>
    <dbReference type="NCBI Taxonomy" id="749835"/>
    <lineage>
        <taxon>Eukaryota</taxon>
        <taxon>Fungi</taxon>
        <taxon>Dikarya</taxon>
        <taxon>Ascomycota</taxon>
        <taxon>Pezizomycotina</taxon>
        <taxon>Dothideomycetes</taxon>
        <taxon>Pleosporomycetidae</taxon>
        <taxon>Pleosporales</taxon>
        <taxon>Pleosporineae</taxon>
        <taxon>Didymellaceae</taxon>
        <taxon>Nothophoma</taxon>
    </lineage>
</organism>
<feature type="chain" id="PRO_5046381886" evidence="2">
    <location>
        <begin position="22"/>
        <end position="337"/>
    </location>
</feature>
<name>A0ABR3R1K0_9PLEO</name>
<feature type="compositionally biased region" description="Basic and acidic residues" evidence="1">
    <location>
        <begin position="199"/>
        <end position="230"/>
    </location>
</feature>
<proteinExistence type="predicted"/>
<feature type="compositionally biased region" description="Low complexity" evidence="1">
    <location>
        <begin position="126"/>
        <end position="135"/>
    </location>
</feature>
<evidence type="ECO:0000256" key="2">
    <source>
        <dbReference type="SAM" id="SignalP"/>
    </source>
</evidence>